<sequence length="150" mass="16428">MSDNFESLYEEIIRDHYKNPQHKKPLENIPFVQNPSCGDKVRVSITLGPDGTIAEAAFDGSGCSISMSSADVLADLLQGKTPQEAKEMVELFLAVLRGEKDVAELDTLGDAMAFRGVARLPVRLKCAALSWRAALEQLENLMGTPKNYNS</sequence>
<feature type="domain" description="NIF system FeS cluster assembly NifU N-terminal" evidence="1">
    <location>
        <begin position="9"/>
        <end position="125"/>
    </location>
</feature>
<evidence type="ECO:0000313" key="2">
    <source>
        <dbReference type="EMBL" id="HFH28542.1"/>
    </source>
</evidence>
<gene>
    <name evidence="2" type="ORF">ENS59_03390</name>
</gene>
<dbReference type="NCBIfam" id="TIGR01994">
    <property type="entry name" value="SUF_scaf_2"/>
    <property type="match status" value="1"/>
</dbReference>
<dbReference type="Pfam" id="PF01592">
    <property type="entry name" value="NifU_N"/>
    <property type="match status" value="1"/>
</dbReference>
<dbReference type="AlphaFoldDB" id="A0A7C3I5P7"/>
<reference evidence="2" key="1">
    <citation type="journal article" date="2020" name="mSystems">
        <title>Genome- and Community-Level Interaction Insights into Carbon Utilization and Element Cycling Functions of Hydrothermarchaeota in Hydrothermal Sediment.</title>
        <authorList>
            <person name="Zhou Z."/>
            <person name="Liu Y."/>
            <person name="Xu W."/>
            <person name="Pan J."/>
            <person name="Luo Z.H."/>
            <person name="Li M."/>
        </authorList>
    </citation>
    <scope>NUCLEOTIDE SEQUENCE [LARGE SCALE GENOMIC DNA]</scope>
    <source>
        <strain evidence="2">SpSt-503</strain>
    </source>
</reference>
<dbReference type="CDD" id="cd06664">
    <property type="entry name" value="IscU_like"/>
    <property type="match status" value="1"/>
</dbReference>
<proteinExistence type="predicted"/>
<dbReference type="GO" id="GO:0016226">
    <property type="term" value="P:iron-sulfur cluster assembly"/>
    <property type="evidence" value="ECO:0007669"/>
    <property type="project" value="InterPro"/>
</dbReference>
<protein>
    <submittedName>
        <fullName evidence="2">SUF system NifU family Fe-S cluster assembly protein</fullName>
    </submittedName>
</protein>
<dbReference type="PANTHER" id="PTHR10093">
    <property type="entry name" value="IRON-SULFUR CLUSTER ASSEMBLY ENZYME NIFU HOMOLOG"/>
    <property type="match status" value="1"/>
</dbReference>
<dbReference type="GO" id="GO:0051536">
    <property type="term" value="F:iron-sulfur cluster binding"/>
    <property type="evidence" value="ECO:0007669"/>
    <property type="project" value="InterPro"/>
</dbReference>
<evidence type="ECO:0000259" key="1">
    <source>
        <dbReference type="Pfam" id="PF01592"/>
    </source>
</evidence>
<dbReference type="SUPFAM" id="SSF82649">
    <property type="entry name" value="SufE/NifU"/>
    <property type="match status" value="1"/>
</dbReference>
<comment type="caution">
    <text evidence="2">The sequence shown here is derived from an EMBL/GenBank/DDBJ whole genome shotgun (WGS) entry which is preliminary data.</text>
</comment>
<dbReference type="InterPro" id="IPR002871">
    <property type="entry name" value="NIF_FeS_clus_asmbl_NifU_N"/>
</dbReference>
<dbReference type="Gene3D" id="3.90.1010.10">
    <property type="match status" value="1"/>
</dbReference>
<dbReference type="EMBL" id="DSVL01000104">
    <property type="protein sequence ID" value="HFH28542.1"/>
    <property type="molecule type" value="Genomic_DNA"/>
</dbReference>
<name>A0A7C3I5P7_9SPIR</name>
<dbReference type="GO" id="GO:0005506">
    <property type="term" value="F:iron ion binding"/>
    <property type="evidence" value="ECO:0007669"/>
    <property type="project" value="InterPro"/>
</dbReference>
<organism evidence="2">
    <name type="scientific">Gracilinema caldarium</name>
    <dbReference type="NCBI Taxonomy" id="215591"/>
    <lineage>
        <taxon>Bacteria</taxon>
        <taxon>Pseudomonadati</taxon>
        <taxon>Spirochaetota</taxon>
        <taxon>Spirochaetia</taxon>
        <taxon>Spirochaetales</taxon>
        <taxon>Breznakiellaceae</taxon>
        <taxon>Gracilinema</taxon>
    </lineage>
</organism>
<accession>A0A7C3I5P7</accession>